<dbReference type="GeneID" id="5047172"/>
<dbReference type="AlphaFoldDB" id="A0EFC3"/>
<dbReference type="InterPro" id="IPR035992">
    <property type="entry name" value="Ricin_B-like_lectins"/>
</dbReference>
<dbReference type="SUPFAM" id="SSF50370">
    <property type="entry name" value="Ricin B-like lectins"/>
    <property type="match status" value="1"/>
</dbReference>
<dbReference type="OrthoDB" id="284164at2759"/>
<sequence>MCEPMHLMNKEIIGIIENAGWSCFTIRSETNPDQYLFIADDFSNQHEGEFDVRTHSIKDQEKNLWFIVTIPNIVHPYGELKQHLIVQFRPAHVNQNYLAISDSHPQFKSDFAAKVIGAKNLATNFYLELVHENKYIIRSASHPLQMLFAANDKKFNQWGDFDVRFHSFNETRNQWIIEQAGKNLWTIKSASNPDQLLFAVQDEANGKEIPIRTHPQNEERNKWHIDGFTQ</sequence>
<dbReference type="RefSeq" id="XP_001461387.1">
    <property type="nucleotide sequence ID" value="XM_001461350.2"/>
</dbReference>
<dbReference type="Gene3D" id="2.80.10.50">
    <property type="match status" value="1"/>
</dbReference>
<evidence type="ECO:0000313" key="2">
    <source>
        <dbReference type="Proteomes" id="UP000000600"/>
    </source>
</evidence>
<gene>
    <name evidence="1" type="ORF">GSPATT00026337001</name>
</gene>
<name>A0EFC3_PARTE</name>
<dbReference type="eggNOG" id="ENOG502SNQQ">
    <property type="taxonomic scope" value="Eukaryota"/>
</dbReference>
<dbReference type="Proteomes" id="UP000000600">
    <property type="component" value="Unassembled WGS sequence"/>
</dbReference>
<dbReference type="InParanoid" id="A0EFC3"/>
<protein>
    <recommendedName>
        <fullName evidence="3">Ricin B lectin domain-containing protein</fullName>
    </recommendedName>
</protein>
<reference evidence="1 2" key="1">
    <citation type="journal article" date="2006" name="Nature">
        <title>Global trends of whole-genome duplications revealed by the ciliate Paramecium tetraurelia.</title>
        <authorList>
            <consortium name="Genoscope"/>
            <person name="Aury J.-M."/>
            <person name="Jaillon O."/>
            <person name="Duret L."/>
            <person name="Noel B."/>
            <person name="Jubin C."/>
            <person name="Porcel B.M."/>
            <person name="Segurens B."/>
            <person name="Daubin V."/>
            <person name="Anthouard V."/>
            <person name="Aiach N."/>
            <person name="Arnaiz O."/>
            <person name="Billaut A."/>
            <person name="Beisson J."/>
            <person name="Blanc I."/>
            <person name="Bouhouche K."/>
            <person name="Camara F."/>
            <person name="Duharcourt S."/>
            <person name="Guigo R."/>
            <person name="Gogendeau D."/>
            <person name="Katinka M."/>
            <person name="Keller A.-M."/>
            <person name="Kissmehl R."/>
            <person name="Klotz C."/>
            <person name="Koll F."/>
            <person name="Le Moue A."/>
            <person name="Lepere C."/>
            <person name="Malinsky S."/>
            <person name="Nowacki M."/>
            <person name="Nowak J.K."/>
            <person name="Plattner H."/>
            <person name="Poulain J."/>
            <person name="Ruiz F."/>
            <person name="Serrano V."/>
            <person name="Zagulski M."/>
            <person name="Dessen P."/>
            <person name="Betermier M."/>
            <person name="Weissenbach J."/>
            <person name="Scarpelli C."/>
            <person name="Schachter V."/>
            <person name="Sperling L."/>
            <person name="Meyer E."/>
            <person name="Cohen J."/>
            <person name="Wincker P."/>
        </authorList>
    </citation>
    <scope>NUCLEOTIDE SEQUENCE [LARGE SCALE GENOMIC DNA]</scope>
    <source>
        <strain evidence="1 2">Stock d4-2</strain>
    </source>
</reference>
<dbReference type="EMBL" id="CT868675">
    <property type="protein sequence ID" value="CAK94014.1"/>
    <property type="molecule type" value="Genomic_DNA"/>
</dbReference>
<evidence type="ECO:0000313" key="1">
    <source>
        <dbReference type="EMBL" id="CAK94014.1"/>
    </source>
</evidence>
<organism evidence="1 2">
    <name type="scientific">Paramecium tetraurelia</name>
    <dbReference type="NCBI Taxonomy" id="5888"/>
    <lineage>
        <taxon>Eukaryota</taxon>
        <taxon>Sar</taxon>
        <taxon>Alveolata</taxon>
        <taxon>Ciliophora</taxon>
        <taxon>Intramacronucleata</taxon>
        <taxon>Oligohymenophorea</taxon>
        <taxon>Peniculida</taxon>
        <taxon>Parameciidae</taxon>
        <taxon>Paramecium</taxon>
    </lineage>
</organism>
<accession>A0EFC3</accession>
<dbReference type="HOGENOM" id="CLU_1206822_0_0_1"/>
<evidence type="ECO:0008006" key="3">
    <source>
        <dbReference type="Google" id="ProtNLM"/>
    </source>
</evidence>
<dbReference type="KEGG" id="ptm:GSPATT00026337001"/>
<proteinExistence type="predicted"/>
<keyword evidence="2" id="KW-1185">Reference proteome</keyword>
<dbReference type="OMA" id="ENAGWSC"/>